<dbReference type="Pfam" id="PF02730">
    <property type="entry name" value="AFOR_N"/>
    <property type="match status" value="1"/>
</dbReference>
<name>A0A7Z7B2Y0_9EURY</name>
<dbReference type="GO" id="GO:0009055">
    <property type="term" value="F:electron transfer activity"/>
    <property type="evidence" value="ECO:0007669"/>
    <property type="project" value="InterPro"/>
</dbReference>
<evidence type="ECO:0000256" key="1">
    <source>
        <dbReference type="ARBA" id="ARBA00001966"/>
    </source>
</evidence>
<protein>
    <submittedName>
        <fullName evidence="10">Aldehyde:ferredoxin oxidoreductase</fullName>
    </submittedName>
</protein>
<dbReference type="Gene3D" id="3.60.9.10">
    <property type="entry name" value="Aldehyde ferredoxin oxidoreductase, N-terminal domain"/>
    <property type="match status" value="1"/>
</dbReference>
<dbReference type="PANTHER" id="PTHR30038:SF0">
    <property type="entry name" value="TUNGSTEN-CONTAINING ALDEHYDE FERREDOXIN OXIDOREDUCTASE"/>
    <property type="match status" value="1"/>
</dbReference>
<comment type="cofactor">
    <cofactor evidence="8">
        <name>tungstopterin</name>
        <dbReference type="ChEBI" id="CHEBI:30402"/>
    </cofactor>
</comment>
<dbReference type="InterPro" id="IPR036021">
    <property type="entry name" value="Tungsten_al_ferr_oxy-like_C"/>
</dbReference>
<dbReference type="Proteomes" id="UP000199259">
    <property type="component" value="Unassembled WGS sequence"/>
</dbReference>
<dbReference type="InterPro" id="IPR013983">
    <property type="entry name" value="Ald_Fedxn_OxRdtase_N"/>
</dbReference>
<evidence type="ECO:0000256" key="7">
    <source>
        <dbReference type="ARBA" id="ARBA00023014"/>
    </source>
</evidence>
<dbReference type="InterPro" id="IPR036503">
    <property type="entry name" value="Ald_Fedxn_OxRdtase_N_sf"/>
</dbReference>
<evidence type="ECO:0000256" key="3">
    <source>
        <dbReference type="ARBA" id="ARBA00022485"/>
    </source>
</evidence>
<evidence type="ECO:0000313" key="10">
    <source>
        <dbReference type="EMBL" id="SDG11894.1"/>
    </source>
</evidence>
<dbReference type="SMART" id="SM00790">
    <property type="entry name" value="AFOR_N"/>
    <property type="match status" value="1"/>
</dbReference>
<gene>
    <name evidence="10" type="ORF">SAMN04488589_2214</name>
</gene>
<comment type="similarity">
    <text evidence="2">Belongs to the AOR/FOR family.</text>
</comment>
<dbReference type="InterPro" id="IPR013984">
    <property type="entry name" value="Ald_Fedxn_OxRdtase_dom2"/>
</dbReference>
<evidence type="ECO:0000256" key="5">
    <source>
        <dbReference type="ARBA" id="ARBA00023002"/>
    </source>
</evidence>
<dbReference type="EMBL" id="FNCA01000007">
    <property type="protein sequence ID" value="SDG11894.1"/>
    <property type="molecule type" value="Genomic_DNA"/>
</dbReference>
<dbReference type="Gene3D" id="1.10.569.10">
    <property type="entry name" value="Aldehyde Ferredoxin Oxidoreductase Protein, subunit A, domain 2"/>
    <property type="match status" value="1"/>
</dbReference>
<keyword evidence="11" id="KW-1185">Reference proteome</keyword>
<evidence type="ECO:0000256" key="6">
    <source>
        <dbReference type="ARBA" id="ARBA00023004"/>
    </source>
</evidence>
<dbReference type="SUPFAM" id="SSF48310">
    <property type="entry name" value="Aldehyde ferredoxin oxidoreductase, C-terminal domains"/>
    <property type="match status" value="1"/>
</dbReference>
<evidence type="ECO:0000313" key="11">
    <source>
        <dbReference type="Proteomes" id="UP000199259"/>
    </source>
</evidence>
<evidence type="ECO:0000256" key="8">
    <source>
        <dbReference type="ARBA" id="ARBA00049934"/>
    </source>
</evidence>
<dbReference type="GO" id="GO:0016625">
    <property type="term" value="F:oxidoreductase activity, acting on the aldehyde or oxo group of donors, iron-sulfur protein as acceptor"/>
    <property type="evidence" value="ECO:0007669"/>
    <property type="project" value="InterPro"/>
</dbReference>
<accession>A0A7Z7B2Y0</accession>
<proteinExistence type="inferred from homology"/>
<reference evidence="10 11" key="1">
    <citation type="submission" date="2016-10" db="EMBL/GenBank/DDBJ databases">
        <authorList>
            <person name="Varghese N."/>
            <person name="Submissions S."/>
        </authorList>
    </citation>
    <scope>NUCLEOTIDE SEQUENCE [LARGE SCALE GENOMIC DNA]</scope>
    <source>
        <strain evidence="10 11">PL 12/M</strain>
    </source>
</reference>
<evidence type="ECO:0000256" key="2">
    <source>
        <dbReference type="ARBA" id="ARBA00011032"/>
    </source>
</evidence>
<dbReference type="InterPro" id="IPR051919">
    <property type="entry name" value="W-dependent_AOR"/>
</dbReference>
<dbReference type="RefSeq" id="WP_091710498.1">
    <property type="nucleotide sequence ID" value="NZ_FNCA01000007.1"/>
</dbReference>
<sequence>MYGWTGRTVIIDLDNNSIIETKTKNTYVEQFIGGRGLGCRLMQDFADPELNPLSPENPLILTTGPLTGTSVPMSGHFSITCKSPLTSTIFSTNVGGHFGAELKFAGIDALVITGKAEKPVYISIYDEEVEILDAEYLWGKNTAETTSLLEEKGKVTCIGKAGETFVSMANIVNDRIYSSGRGGHGAVAGSKNLKAIVVKGTNKIEVANPAEFEMLVEKAKKLLIASPPASKGLKKYGSSIITDLLDYMGTLPAMNFREKKFQKADKLSGEELNNTFHLKEAPCYACPIGCKRTDQDGRPVPDYDSIWAFGPNIGNDDIGLVRELDGICLDYGLDPISVGAAIAAYMEIKPWITMEEIKEIVIEIGEGTHYVCKGSHDYLYSTGKEECDTSVKGLDIPGYDPREIKGMAIAYATSNTGGSHLSAFMAGPEIMGKPILLERNKFDGKAALVLYFQDLTAVIDSLVMCPFTMLAVGEVDFAALLNNLTGKNYSAEELLRSGERIFNMERRFNLKAGITSEKDTLPERFLEDGGIDRTEFEKTIQDYYHFRGWNAEGIPEEDKLKELGIFEEKCENDCSAE</sequence>
<feature type="domain" description="Aldehyde ferredoxin oxidoreductase N-terminal" evidence="9">
    <location>
        <begin position="4"/>
        <end position="202"/>
    </location>
</feature>
<evidence type="ECO:0000259" key="9">
    <source>
        <dbReference type="SMART" id="SM00790"/>
    </source>
</evidence>
<dbReference type="Pfam" id="PF01314">
    <property type="entry name" value="AFOR_C"/>
    <property type="match status" value="1"/>
</dbReference>
<keyword evidence="4" id="KW-0479">Metal-binding</keyword>
<keyword evidence="7" id="KW-0411">Iron-sulfur</keyword>
<dbReference type="InterPro" id="IPR013985">
    <property type="entry name" value="Ald_Fedxn_OxRdtase_dom3"/>
</dbReference>
<comment type="caution">
    <text evidence="10">The sequence shown here is derived from an EMBL/GenBank/DDBJ whole genome shotgun (WGS) entry which is preliminary data.</text>
</comment>
<keyword evidence="3" id="KW-0004">4Fe-4S</keyword>
<dbReference type="OrthoDB" id="30771at2157"/>
<keyword evidence="5" id="KW-0560">Oxidoreductase</keyword>
<evidence type="ECO:0000256" key="4">
    <source>
        <dbReference type="ARBA" id="ARBA00022723"/>
    </source>
</evidence>
<dbReference type="AlphaFoldDB" id="A0A7Z7B2Y0"/>
<dbReference type="Gene3D" id="1.10.599.10">
    <property type="entry name" value="Aldehyde Ferredoxin Oxidoreductase Protein, subunit A, domain 3"/>
    <property type="match status" value="1"/>
</dbReference>
<comment type="cofactor">
    <cofactor evidence="1">
        <name>[4Fe-4S] cluster</name>
        <dbReference type="ChEBI" id="CHEBI:49883"/>
    </cofactor>
</comment>
<dbReference type="InterPro" id="IPR001203">
    <property type="entry name" value="OxRdtase_Ald_Fedxn_C"/>
</dbReference>
<keyword evidence="6" id="KW-0408">Iron</keyword>
<organism evidence="10 11">
    <name type="scientific">Methanolobus vulcani</name>
    <dbReference type="NCBI Taxonomy" id="38026"/>
    <lineage>
        <taxon>Archaea</taxon>
        <taxon>Methanobacteriati</taxon>
        <taxon>Methanobacteriota</taxon>
        <taxon>Stenosarchaea group</taxon>
        <taxon>Methanomicrobia</taxon>
        <taxon>Methanosarcinales</taxon>
        <taxon>Methanosarcinaceae</taxon>
        <taxon>Methanolobus</taxon>
    </lineage>
</organism>
<dbReference type="PANTHER" id="PTHR30038">
    <property type="entry name" value="ALDEHYDE FERREDOXIN OXIDOREDUCTASE"/>
    <property type="match status" value="1"/>
</dbReference>
<dbReference type="GO" id="GO:0046872">
    <property type="term" value="F:metal ion binding"/>
    <property type="evidence" value="ECO:0007669"/>
    <property type="project" value="UniProtKB-KW"/>
</dbReference>
<dbReference type="GO" id="GO:0051539">
    <property type="term" value="F:4 iron, 4 sulfur cluster binding"/>
    <property type="evidence" value="ECO:0007669"/>
    <property type="project" value="UniProtKB-KW"/>
</dbReference>
<dbReference type="SUPFAM" id="SSF56228">
    <property type="entry name" value="Aldehyde ferredoxin oxidoreductase, N-terminal domain"/>
    <property type="match status" value="1"/>
</dbReference>